<evidence type="ECO:0000313" key="2">
    <source>
        <dbReference type="EMBL" id="KAF2127243.1"/>
    </source>
</evidence>
<gene>
    <name evidence="2" type="ORF">P153DRAFT_344702</name>
</gene>
<accession>A0A6A6A7V2</accession>
<dbReference type="Pfam" id="PF06985">
    <property type="entry name" value="HET"/>
    <property type="match status" value="1"/>
</dbReference>
<reference evidence="2" key="1">
    <citation type="journal article" date="2020" name="Stud. Mycol.">
        <title>101 Dothideomycetes genomes: a test case for predicting lifestyles and emergence of pathogens.</title>
        <authorList>
            <person name="Haridas S."/>
            <person name="Albert R."/>
            <person name="Binder M."/>
            <person name="Bloem J."/>
            <person name="Labutti K."/>
            <person name="Salamov A."/>
            <person name="Andreopoulos B."/>
            <person name="Baker S."/>
            <person name="Barry K."/>
            <person name="Bills G."/>
            <person name="Bluhm B."/>
            <person name="Cannon C."/>
            <person name="Castanera R."/>
            <person name="Culley D."/>
            <person name="Daum C."/>
            <person name="Ezra D."/>
            <person name="Gonzalez J."/>
            <person name="Henrissat B."/>
            <person name="Kuo A."/>
            <person name="Liang C."/>
            <person name="Lipzen A."/>
            <person name="Lutzoni F."/>
            <person name="Magnuson J."/>
            <person name="Mondo S."/>
            <person name="Nolan M."/>
            <person name="Ohm R."/>
            <person name="Pangilinan J."/>
            <person name="Park H.-J."/>
            <person name="Ramirez L."/>
            <person name="Alfaro M."/>
            <person name="Sun H."/>
            <person name="Tritt A."/>
            <person name="Yoshinaga Y."/>
            <person name="Zwiers L.-H."/>
            <person name="Turgeon B."/>
            <person name="Goodwin S."/>
            <person name="Spatafora J."/>
            <person name="Crous P."/>
            <person name="Grigoriev I."/>
        </authorList>
    </citation>
    <scope>NUCLEOTIDE SEQUENCE</scope>
    <source>
        <strain evidence="2">CBS 119687</strain>
    </source>
</reference>
<dbReference type="EMBL" id="ML977511">
    <property type="protein sequence ID" value="KAF2127243.1"/>
    <property type="molecule type" value="Genomic_DNA"/>
</dbReference>
<organism evidence="2 3">
    <name type="scientific">Dothidotthia symphoricarpi CBS 119687</name>
    <dbReference type="NCBI Taxonomy" id="1392245"/>
    <lineage>
        <taxon>Eukaryota</taxon>
        <taxon>Fungi</taxon>
        <taxon>Dikarya</taxon>
        <taxon>Ascomycota</taxon>
        <taxon>Pezizomycotina</taxon>
        <taxon>Dothideomycetes</taxon>
        <taxon>Pleosporomycetidae</taxon>
        <taxon>Pleosporales</taxon>
        <taxon>Dothidotthiaceae</taxon>
        <taxon>Dothidotthia</taxon>
    </lineage>
</organism>
<dbReference type="AlphaFoldDB" id="A0A6A6A7V2"/>
<dbReference type="OrthoDB" id="3553147at2759"/>
<dbReference type="PANTHER" id="PTHR24148:SF82">
    <property type="entry name" value="HETEROKARYON INCOMPATIBILITY DOMAIN-CONTAINING PROTEIN"/>
    <property type="match status" value="1"/>
</dbReference>
<dbReference type="Proteomes" id="UP000799771">
    <property type="component" value="Unassembled WGS sequence"/>
</dbReference>
<dbReference type="RefSeq" id="XP_033521632.1">
    <property type="nucleotide sequence ID" value="XM_033666062.1"/>
</dbReference>
<evidence type="ECO:0000313" key="3">
    <source>
        <dbReference type="Proteomes" id="UP000799771"/>
    </source>
</evidence>
<dbReference type="Pfam" id="PF26639">
    <property type="entry name" value="Het-6_barrel"/>
    <property type="match status" value="1"/>
</dbReference>
<dbReference type="GeneID" id="54406494"/>
<dbReference type="PANTHER" id="PTHR24148">
    <property type="entry name" value="ANKYRIN REPEAT DOMAIN-CONTAINING PROTEIN 39 HOMOLOG-RELATED"/>
    <property type="match status" value="1"/>
</dbReference>
<keyword evidence="3" id="KW-1185">Reference proteome</keyword>
<sequence length="632" mass="70637">MDKYQTRSVHTPLDVTRNEVRLLTILPLVGGPRDLIECELDTCSLDDRPTYTALSYVWGDATKTRPVLVNGHVVHVTTNLADALFQLREDGVEVVWADALSINQNNDNEKNHQVQKMKTIYQMANYVIAWLGVESDTSKRGMLKLCEVAVLASSLNIRHIYDPPNGGMDGKQYDDNIRTAAEVLCECDTLKEEDIGSILSVMAMPFWSRLWIIQELCLAPFVTIACGSSRVSGAEVHAALAMLTWASWFSYRCSRKSTNTIARLRDLYHPFVLERWTRPPAIDLAVKVQKSGPNLDLGFVFGTTCNGTTLFASDPLDRVYALLGLVGDEDRNAITVDYTNSCGSLYAQVTRLLLSQWGTAFFLYCGSACQHRTQRYLPSWCLDWTFTGHRAEYLIKIAVLTRPVPDSPSDFEFITDDRVAVRGARFGRVAGVVPYSGGLEDLQNVIFSIGELYEQILEYETENLSISEHTASKEIIKVLIYGKAMVTSDLIHWTASLGVFEDYIQSQQSNLQNRTNSIDTHESGHGQKRNMDFDAGAQFKQNVEQIFWNTKPRNLFVTENGYIGSGSVCTQAGDVVYAFKGSRLPFILRAGEDEKTKGGWELVGAAYVNGGTFEDTADFWSMDPPVEDVILC</sequence>
<dbReference type="InterPro" id="IPR052895">
    <property type="entry name" value="HetReg/Transcr_Mod"/>
</dbReference>
<proteinExistence type="predicted"/>
<name>A0A6A6A7V2_9PLEO</name>
<evidence type="ECO:0000259" key="1">
    <source>
        <dbReference type="Pfam" id="PF06985"/>
    </source>
</evidence>
<feature type="domain" description="Heterokaryon incompatibility" evidence="1">
    <location>
        <begin position="51"/>
        <end position="215"/>
    </location>
</feature>
<dbReference type="InterPro" id="IPR010730">
    <property type="entry name" value="HET"/>
</dbReference>
<protein>
    <submittedName>
        <fullName evidence="2">HET-domain-containing protein</fullName>
    </submittedName>
</protein>